<name>X6NSH6_RETFI</name>
<gene>
    <name evidence="1" type="ORF">RFI_08414</name>
</gene>
<accession>X6NSH6</accession>
<proteinExistence type="predicted"/>
<comment type="caution">
    <text evidence="1">The sequence shown here is derived from an EMBL/GenBank/DDBJ whole genome shotgun (WGS) entry which is preliminary data.</text>
</comment>
<keyword evidence="2" id="KW-1185">Reference proteome</keyword>
<evidence type="ECO:0000313" key="2">
    <source>
        <dbReference type="Proteomes" id="UP000023152"/>
    </source>
</evidence>
<reference evidence="1 2" key="1">
    <citation type="journal article" date="2013" name="Curr. Biol.">
        <title>The Genome of the Foraminiferan Reticulomyxa filosa.</title>
        <authorList>
            <person name="Glockner G."/>
            <person name="Hulsmann N."/>
            <person name="Schleicher M."/>
            <person name="Noegel A.A."/>
            <person name="Eichinger L."/>
            <person name="Gallinger C."/>
            <person name="Pawlowski J."/>
            <person name="Sierra R."/>
            <person name="Euteneuer U."/>
            <person name="Pillet L."/>
            <person name="Moustafa A."/>
            <person name="Platzer M."/>
            <person name="Groth M."/>
            <person name="Szafranski K."/>
            <person name="Schliwa M."/>
        </authorList>
    </citation>
    <scope>NUCLEOTIDE SEQUENCE [LARGE SCALE GENOMIC DNA]</scope>
</reference>
<protein>
    <submittedName>
        <fullName evidence="1">Uncharacterized protein</fullName>
    </submittedName>
</protein>
<dbReference type="EMBL" id="ASPP01006514">
    <property type="protein sequence ID" value="ETO28709.1"/>
    <property type="molecule type" value="Genomic_DNA"/>
</dbReference>
<organism evidence="1 2">
    <name type="scientific">Reticulomyxa filosa</name>
    <dbReference type="NCBI Taxonomy" id="46433"/>
    <lineage>
        <taxon>Eukaryota</taxon>
        <taxon>Sar</taxon>
        <taxon>Rhizaria</taxon>
        <taxon>Retaria</taxon>
        <taxon>Foraminifera</taxon>
        <taxon>Monothalamids</taxon>
        <taxon>Reticulomyxidae</taxon>
        <taxon>Reticulomyxa</taxon>
    </lineage>
</organism>
<dbReference type="AlphaFoldDB" id="X6NSH6"/>
<dbReference type="Proteomes" id="UP000023152">
    <property type="component" value="Unassembled WGS sequence"/>
</dbReference>
<evidence type="ECO:0000313" key="1">
    <source>
        <dbReference type="EMBL" id="ETO28709.1"/>
    </source>
</evidence>
<sequence length="338" mass="38807">MTDMRFLCNLLSQRQRDSKDPAWLAALSSKITYIDPDLSTTDVQKAVTRLEWIVDPNQELEQLGKFLRNSFASSFEKSFSLTCEIEKKPVYQTALHLHCCDKSQVLPYVLKAHLLQGQRPIANRVLFCDNSTSIEQLDCFLQRCVGETSKDTCHLHCLVQPELLSCDMQDEFVRRLGIHTKHKSKYLLRIICTDQSSVVAQALSAYKDRDPLTLVQQESKQFYQQNLCNSLDAFVQRKNNVPFVQLFLSQNACAGKSHVLEKKAKELNINEKCFVHVPINTCTIDIDFLIEKFCSVSSDDLTVCFILRVACSIFCLCVRICNIYLTANEKQKRYTIHK</sequence>